<reference evidence="3 4" key="1">
    <citation type="journal article" date="2011" name="Stand. Genomic Sci.">
        <title>Non-contiguous finished genome sequence and contextual data of the filamentous soil bacterium Ktedonobacter racemifer type strain (SOSP1-21).</title>
        <authorList>
            <person name="Chang Y.J."/>
            <person name="Land M."/>
            <person name="Hauser L."/>
            <person name="Chertkov O."/>
            <person name="Del Rio T.G."/>
            <person name="Nolan M."/>
            <person name="Copeland A."/>
            <person name="Tice H."/>
            <person name="Cheng J.F."/>
            <person name="Lucas S."/>
            <person name="Han C."/>
            <person name="Goodwin L."/>
            <person name="Pitluck S."/>
            <person name="Ivanova N."/>
            <person name="Ovchinikova G."/>
            <person name="Pati A."/>
            <person name="Chen A."/>
            <person name="Palaniappan K."/>
            <person name="Mavromatis K."/>
            <person name="Liolios K."/>
            <person name="Brettin T."/>
            <person name="Fiebig A."/>
            <person name="Rohde M."/>
            <person name="Abt B."/>
            <person name="Goker M."/>
            <person name="Detter J.C."/>
            <person name="Woyke T."/>
            <person name="Bristow J."/>
            <person name="Eisen J.A."/>
            <person name="Markowitz V."/>
            <person name="Hugenholtz P."/>
            <person name="Kyrpides N.C."/>
            <person name="Klenk H.P."/>
            <person name="Lapidus A."/>
        </authorList>
    </citation>
    <scope>NUCLEOTIDE SEQUENCE [LARGE SCALE GENOMIC DNA]</scope>
    <source>
        <strain evidence="4">DSM 44963</strain>
    </source>
</reference>
<dbReference type="InParanoid" id="D6U5H3"/>
<dbReference type="STRING" id="485913.Krac_2500"/>
<dbReference type="Pfam" id="PF00535">
    <property type="entry name" value="Glycos_transf_2"/>
    <property type="match status" value="1"/>
</dbReference>
<evidence type="ECO:0000256" key="1">
    <source>
        <dbReference type="SAM" id="Phobius"/>
    </source>
</evidence>
<feature type="transmembrane region" description="Helical" evidence="1">
    <location>
        <begin position="14"/>
        <end position="32"/>
    </location>
</feature>
<feature type="transmembrane region" description="Helical" evidence="1">
    <location>
        <begin position="303"/>
        <end position="324"/>
    </location>
</feature>
<protein>
    <submittedName>
        <fullName evidence="3">Glycosyl transferase family 2</fullName>
    </submittedName>
</protein>
<dbReference type="eggNOG" id="COG1215">
    <property type="taxonomic scope" value="Bacteria"/>
</dbReference>
<dbReference type="SUPFAM" id="SSF53448">
    <property type="entry name" value="Nucleotide-diphospho-sugar transferases"/>
    <property type="match status" value="1"/>
</dbReference>
<dbReference type="Proteomes" id="UP000004508">
    <property type="component" value="Unassembled WGS sequence"/>
</dbReference>
<dbReference type="GO" id="GO:0016740">
    <property type="term" value="F:transferase activity"/>
    <property type="evidence" value="ECO:0007669"/>
    <property type="project" value="UniProtKB-KW"/>
</dbReference>
<dbReference type="InterPro" id="IPR029044">
    <property type="entry name" value="Nucleotide-diphossugar_trans"/>
</dbReference>
<dbReference type="Gene3D" id="3.90.550.10">
    <property type="entry name" value="Spore Coat Polysaccharide Biosynthesis Protein SpsA, Chain A"/>
    <property type="match status" value="1"/>
</dbReference>
<organism evidence="3 4">
    <name type="scientific">Ktedonobacter racemifer DSM 44963</name>
    <dbReference type="NCBI Taxonomy" id="485913"/>
    <lineage>
        <taxon>Bacteria</taxon>
        <taxon>Bacillati</taxon>
        <taxon>Chloroflexota</taxon>
        <taxon>Ktedonobacteria</taxon>
        <taxon>Ktedonobacterales</taxon>
        <taxon>Ktedonobacteraceae</taxon>
        <taxon>Ktedonobacter</taxon>
    </lineage>
</organism>
<dbReference type="RefSeq" id="WP_007919309.1">
    <property type="nucleotide sequence ID" value="NZ_ADVG01000004.1"/>
</dbReference>
<evidence type="ECO:0000259" key="2">
    <source>
        <dbReference type="Pfam" id="PF00535"/>
    </source>
</evidence>
<gene>
    <name evidence="3" type="ORF">Krac_2500</name>
</gene>
<dbReference type="PANTHER" id="PTHR43646">
    <property type="entry name" value="GLYCOSYLTRANSFERASE"/>
    <property type="match status" value="1"/>
</dbReference>
<dbReference type="AlphaFoldDB" id="D6U5H3"/>
<dbReference type="PANTHER" id="PTHR43646:SF3">
    <property type="entry name" value="SLR1566 PROTEIN"/>
    <property type="match status" value="1"/>
</dbReference>
<dbReference type="OrthoDB" id="9800276at2"/>
<accession>D6U5H3</accession>
<dbReference type="InterPro" id="IPR001173">
    <property type="entry name" value="Glyco_trans_2-like"/>
</dbReference>
<proteinExistence type="predicted"/>
<dbReference type="CDD" id="cd06423">
    <property type="entry name" value="CESA_like"/>
    <property type="match status" value="1"/>
</dbReference>
<feature type="domain" description="Glycosyltransferase 2-like" evidence="2">
    <location>
        <begin position="60"/>
        <end position="235"/>
    </location>
</feature>
<name>D6U5H3_KTERA</name>
<evidence type="ECO:0000313" key="3">
    <source>
        <dbReference type="EMBL" id="EFH81753.1"/>
    </source>
</evidence>
<keyword evidence="1" id="KW-0472">Membrane</keyword>
<keyword evidence="1" id="KW-1133">Transmembrane helix</keyword>
<keyword evidence="1" id="KW-0812">Transmembrane</keyword>
<comment type="caution">
    <text evidence="3">The sequence shown here is derived from an EMBL/GenBank/DDBJ whole genome shotgun (WGS) entry which is preliminary data.</text>
</comment>
<evidence type="ECO:0000313" key="4">
    <source>
        <dbReference type="Proteomes" id="UP000004508"/>
    </source>
</evidence>
<dbReference type="EMBL" id="ADVG01000004">
    <property type="protein sequence ID" value="EFH81753.1"/>
    <property type="molecule type" value="Genomic_DNA"/>
</dbReference>
<keyword evidence="3" id="KW-0808">Transferase</keyword>
<keyword evidence="4" id="KW-1185">Reference proteome</keyword>
<sequence length="404" mass="45914">MRKISFWKQSWPRLLLWSHAIAVAGFYMINWWRTRPRESDRVESLSVAARPLVSDLPLVSIIVPARDEEHNIQRCVESLLGQDYGDFEVIVVNDDSQDRTSEILQTMQRQHPHGNLLRVVEVKELPTGWAGKPHAMHQGALAARGAWLVFSDADTCHAPQALRSAFARAQEEGADLFSMGAEQELPTFWERVLIPIAYMGISMLYPPRQVNDPNNSLAIAAGQFMLIRREVYEHIGGYAAPRLRATVLDDLDLARTVKAQGYRTSFLDGRGLVFVRMYRNFGEIWRGWLKNAYLGNRGGLPFLLAQLVGLFNICIVPFLLPLLLLVRINGLSKRDITRATVLELWGLLSYRLWLNRMLGLPRWQALTHPLGAAVFEGILARSAWLVLSRKGVQWRGRTYHGAEE</sequence>